<evidence type="ECO:0000256" key="1">
    <source>
        <dbReference type="SAM" id="Phobius"/>
    </source>
</evidence>
<dbReference type="EMBL" id="JARBDR010000917">
    <property type="protein sequence ID" value="KAJ8302849.1"/>
    <property type="molecule type" value="Genomic_DNA"/>
</dbReference>
<organism evidence="2 3">
    <name type="scientific">Tegillarca granosa</name>
    <name type="common">Malaysian cockle</name>
    <name type="synonym">Anadara granosa</name>
    <dbReference type="NCBI Taxonomy" id="220873"/>
    <lineage>
        <taxon>Eukaryota</taxon>
        <taxon>Metazoa</taxon>
        <taxon>Spiralia</taxon>
        <taxon>Lophotrochozoa</taxon>
        <taxon>Mollusca</taxon>
        <taxon>Bivalvia</taxon>
        <taxon>Autobranchia</taxon>
        <taxon>Pteriomorphia</taxon>
        <taxon>Arcoida</taxon>
        <taxon>Arcoidea</taxon>
        <taxon>Arcidae</taxon>
        <taxon>Tegillarca</taxon>
    </lineage>
</organism>
<feature type="transmembrane region" description="Helical" evidence="1">
    <location>
        <begin position="148"/>
        <end position="170"/>
    </location>
</feature>
<sequence>MAMLGVVLMVVETELYLREVIVKADMTSFAIKCFISGTTVVLLITICMNYYIGARIRALDAGASSLKLVLCSVHPIPGDFSIRYSEIRGRRVKVSLDAILSFLMIARFYLVGKFVAAHSRLMTDPFLHCIDTVSKIKLNTLFYVKVTIIRYPFSSLIVIMMSSILINTWAMRACKLYHESYEEVQNLSYLDAMWM</sequence>
<keyword evidence="1" id="KW-0812">Transmembrane</keyword>
<protein>
    <submittedName>
        <fullName evidence="2">Uncharacterized protein</fullName>
    </submittedName>
</protein>
<name>A0ABQ9EE22_TEGGR</name>
<feature type="transmembrane region" description="Helical" evidence="1">
    <location>
        <begin position="94"/>
        <end position="112"/>
    </location>
</feature>
<reference evidence="2 3" key="1">
    <citation type="submission" date="2022-12" db="EMBL/GenBank/DDBJ databases">
        <title>Chromosome-level genome of Tegillarca granosa.</title>
        <authorList>
            <person name="Kim J."/>
        </authorList>
    </citation>
    <scope>NUCLEOTIDE SEQUENCE [LARGE SCALE GENOMIC DNA]</scope>
    <source>
        <strain evidence="2">Teg-2019</strain>
        <tissue evidence="2">Adductor muscle</tissue>
    </source>
</reference>
<dbReference type="PANTHER" id="PTHR10153">
    <property type="entry name" value="SMALL CONDUCTANCE CALCIUM-ACTIVATED POTASSIUM CHANNEL"/>
    <property type="match status" value="1"/>
</dbReference>
<keyword evidence="1" id="KW-1133">Transmembrane helix</keyword>
<comment type="caution">
    <text evidence="2">The sequence shown here is derived from an EMBL/GenBank/DDBJ whole genome shotgun (WGS) entry which is preliminary data.</text>
</comment>
<dbReference type="Proteomes" id="UP001217089">
    <property type="component" value="Unassembled WGS sequence"/>
</dbReference>
<gene>
    <name evidence="2" type="ORF">KUTeg_019245</name>
</gene>
<accession>A0ABQ9EE22</accession>
<feature type="non-terminal residue" evidence="2">
    <location>
        <position position="195"/>
    </location>
</feature>
<keyword evidence="1" id="KW-0472">Membrane</keyword>
<evidence type="ECO:0000313" key="2">
    <source>
        <dbReference type="EMBL" id="KAJ8302849.1"/>
    </source>
</evidence>
<dbReference type="InterPro" id="IPR015449">
    <property type="entry name" value="K_chnl_Ca-activ_SK"/>
</dbReference>
<keyword evidence="3" id="KW-1185">Reference proteome</keyword>
<feature type="transmembrane region" description="Helical" evidence="1">
    <location>
        <begin position="29"/>
        <end position="52"/>
    </location>
</feature>
<proteinExistence type="predicted"/>
<dbReference type="Pfam" id="PF03530">
    <property type="entry name" value="SK_channel"/>
    <property type="match status" value="1"/>
</dbReference>
<evidence type="ECO:0000313" key="3">
    <source>
        <dbReference type="Proteomes" id="UP001217089"/>
    </source>
</evidence>